<feature type="transmembrane region" description="Helical" evidence="1">
    <location>
        <begin position="48"/>
        <end position="65"/>
    </location>
</feature>
<evidence type="ECO:0000259" key="2">
    <source>
        <dbReference type="Pfam" id="PF01569"/>
    </source>
</evidence>
<protein>
    <submittedName>
        <fullName evidence="3">Phosphatase PAP2 family protein</fullName>
    </submittedName>
</protein>
<dbReference type="InterPro" id="IPR000326">
    <property type="entry name" value="PAP2/HPO"/>
</dbReference>
<feature type="transmembrane region" description="Helical" evidence="1">
    <location>
        <begin position="183"/>
        <end position="202"/>
    </location>
</feature>
<feature type="transmembrane region" description="Helical" evidence="1">
    <location>
        <begin position="134"/>
        <end position="153"/>
    </location>
</feature>
<keyword evidence="4" id="KW-1185">Reference proteome</keyword>
<evidence type="ECO:0000256" key="1">
    <source>
        <dbReference type="SAM" id="Phobius"/>
    </source>
</evidence>
<name>A0A931J3D0_9BURK</name>
<accession>A0A931J3D0</accession>
<dbReference type="InterPro" id="IPR036938">
    <property type="entry name" value="PAP2/HPO_sf"/>
</dbReference>
<dbReference type="CDD" id="cd03396">
    <property type="entry name" value="PAP2_like_6"/>
    <property type="match status" value="1"/>
</dbReference>
<dbReference type="RefSeq" id="WP_198109767.1">
    <property type="nucleotide sequence ID" value="NZ_JAEDAK010000002.1"/>
</dbReference>
<feature type="transmembrane region" description="Helical" evidence="1">
    <location>
        <begin position="160"/>
        <end position="177"/>
    </location>
</feature>
<dbReference type="Proteomes" id="UP000613266">
    <property type="component" value="Unassembled WGS sequence"/>
</dbReference>
<comment type="caution">
    <text evidence="3">The sequence shown here is derived from an EMBL/GenBank/DDBJ whole genome shotgun (WGS) entry which is preliminary data.</text>
</comment>
<keyword evidence="1" id="KW-1133">Transmembrane helix</keyword>
<proteinExistence type="predicted"/>
<dbReference type="SUPFAM" id="SSF48317">
    <property type="entry name" value="Acid phosphatase/Vanadium-dependent haloperoxidase"/>
    <property type="match status" value="1"/>
</dbReference>
<reference evidence="3" key="1">
    <citation type="submission" date="2020-12" db="EMBL/GenBank/DDBJ databases">
        <title>The genome sequence of Inhella sp. 1Y17.</title>
        <authorList>
            <person name="Liu Y."/>
        </authorList>
    </citation>
    <scope>NUCLEOTIDE SEQUENCE</scope>
    <source>
        <strain evidence="3">1Y17</strain>
    </source>
</reference>
<feature type="domain" description="Phosphatidic acid phosphatase type 2/haloperoxidase" evidence="2">
    <location>
        <begin position="82"/>
        <end position="208"/>
    </location>
</feature>
<evidence type="ECO:0000313" key="4">
    <source>
        <dbReference type="Proteomes" id="UP000613266"/>
    </source>
</evidence>
<dbReference type="Gene3D" id="1.20.144.10">
    <property type="entry name" value="Phosphatidic acid phosphatase type 2/haloperoxidase"/>
    <property type="match status" value="1"/>
</dbReference>
<dbReference type="Pfam" id="PF01569">
    <property type="entry name" value="PAP2"/>
    <property type="match status" value="1"/>
</dbReference>
<keyword evidence="1" id="KW-0472">Membrane</keyword>
<dbReference type="AlphaFoldDB" id="A0A931J3D0"/>
<evidence type="ECO:0000313" key="3">
    <source>
        <dbReference type="EMBL" id="MBH9576162.1"/>
    </source>
</evidence>
<organism evidence="3 4">
    <name type="scientific">Inhella proteolytica</name>
    <dbReference type="NCBI Taxonomy" id="2795029"/>
    <lineage>
        <taxon>Bacteria</taxon>
        <taxon>Pseudomonadati</taxon>
        <taxon>Pseudomonadota</taxon>
        <taxon>Betaproteobacteria</taxon>
        <taxon>Burkholderiales</taxon>
        <taxon>Sphaerotilaceae</taxon>
        <taxon>Inhella</taxon>
    </lineage>
</organism>
<gene>
    <name evidence="3" type="ORF">I7X39_04500</name>
</gene>
<dbReference type="EMBL" id="JAEDAK010000002">
    <property type="protein sequence ID" value="MBH9576162.1"/>
    <property type="molecule type" value="Genomic_DNA"/>
</dbReference>
<feature type="transmembrane region" description="Helical" evidence="1">
    <location>
        <begin position="77"/>
        <end position="97"/>
    </location>
</feature>
<sequence>MRLLLLLLGPLLGWEVSGGDLPLARLLADAGGFPARHAWWAERLLHDGLRGLIGALLAAQLLLWLRAPRWAPPRRELGYGLLGSVLAMGLVSLLKSFSHTSCPYELSEFGGAARYVPHWLLAVWDDGPGRCFPSGHAAGAFGLLAAVVPWWAHRPTVARALLASVLLIGAAASVAQMARGAHYLSHCLWAAWLCALCAWLLARWLETKRGRTAAAPTLAAAEISA</sequence>
<keyword evidence="1" id="KW-0812">Transmembrane</keyword>